<dbReference type="Gene3D" id="3.40.50.410">
    <property type="entry name" value="von Willebrand factor, type A domain"/>
    <property type="match status" value="1"/>
</dbReference>
<name>A0A7W7ZGS4_9BACT</name>
<feature type="domain" description="DUF2134" evidence="2">
    <location>
        <begin position="88"/>
        <end position="154"/>
    </location>
</feature>
<dbReference type="InterPro" id="IPR018705">
    <property type="entry name" value="DUF2134_membrane"/>
</dbReference>
<protein>
    <submittedName>
        <fullName evidence="4">Flp pilus assembly protein TadG</fullName>
    </submittedName>
</protein>
<evidence type="ECO:0000313" key="4">
    <source>
        <dbReference type="EMBL" id="MBB5059573.1"/>
    </source>
</evidence>
<keyword evidence="5" id="KW-1185">Reference proteome</keyword>
<dbReference type="EMBL" id="JACHIP010000006">
    <property type="protein sequence ID" value="MBB5059573.1"/>
    <property type="molecule type" value="Genomic_DNA"/>
</dbReference>
<gene>
    <name evidence="4" type="ORF">HDF16_004299</name>
</gene>
<sequence>MGQRLRSLKSDESGQVLPLLAFMMIALLAMLALVIDVGHAYLIHRELQASCDAAALAGATAIPYTVDKSGVQTIATNYSSVSGGYNAINGLNGVTMVSGYPMLKCLSSMQAQGISCVGYTPYNAVQVKQKATVNTYFGKLIGFPTITIAASATATKGGGPSRPYNIVLMLDTSLSMNFYDADCGATQMQCGLAGVQILLQHLDPCGTSQPTCVVTAGNAANSVARVSIFTFPQMTYPTVSYDSQCGSSTATATTYTFPAAGATSYTPGTSSSSTTYRVTDFQSDYRVSDTATSLYNSSLLTIAAGGAGGCSGMGAPANAGDYGTYYAATIYAAQAALTQAKAANPGSQNVLIILGDGDANAPHTNGPYTVMGSGATSNGKYPSWLGECGQAITAANAATAAGTTVYSVAYGSPSAGCTTDLGAGDFPNVQPCNEMAQLASHSWDFFSDYKQTGSASTCVAAQTEVALSDIFLQIAGDLTEARLISDGAA</sequence>
<proteinExistence type="predicted"/>
<dbReference type="Pfam" id="PF09977">
    <property type="entry name" value="Tad_C"/>
    <property type="match status" value="1"/>
</dbReference>
<feature type="domain" description="Putative Flp pilus-assembly TadG-like N-terminal" evidence="3">
    <location>
        <begin position="14"/>
        <end position="61"/>
    </location>
</feature>
<keyword evidence="1" id="KW-0472">Membrane</keyword>
<dbReference type="Pfam" id="PF13400">
    <property type="entry name" value="Tad"/>
    <property type="match status" value="1"/>
</dbReference>
<dbReference type="InterPro" id="IPR028087">
    <property type="entry name" value="Tad_N"/>
</dbReference>
<organism evidence="4 5">
    <name type="scientific">Granulicella aggregans</name>
    <dbReference type="NCBI Taxonomy" id="474949"/>
    <lineage>
        <taxon>Bacteria</taxon>
        <taxon>Pseudomonadati</taxon>
        <taxon>Acidobacteriota</taxon>
        <taxon>Terriglobia</taxon>
        <taxon>Terriglobales</taxon>
        <taxon>Acidobacteriaceae</taxon>
        <taxon>Granulicella</taxon>
    </lineage>
</organism>
<feature type="transmembrane region" description="Helical" evidence="1">
    <location>
        <begin position="20"/>
        <end position="42"/>
    </location>
</feature>
<keyword evidence="1" id="KW-0812">Transmembrane</keyword>
<dbReference type="InterPro" id="IPR036465">
    <property type="entry name" value="vWFA_dom_sf"/>
</dbReference>
<evidence type="ECO:0000313" key="5">
    <source>
        <dbReference type="Proteomes" id="UP000540989"/>
    </source>
</evidence>
<comment type="caution">
    <text evidence="4">The sequence shown here is derived from an EMBL/GenBank/DDBJ whole genome shotgun (WGS) entry which is preliminary data.</text>
</comment>
<accession>A0A7W7ZGS4</accession>
<dbReference type="Proteomes" id="UP000540989">
    <property type="component" value="Unassembled WGS sequence"/>
</dbReference>
<reference evidence="4 5" key="1">
    <citation type="submission" date="2020-08" db="EMBL/GenBank/DDBJ databases">
        <title>Genomic Encyclopedia of Type Strains, Phase IV (KMG-V): Genome sequencing to study the core and pangenomes of soil and plant-associated prokaryotes.</title>
        <authorList>
            <person name="Whitman W."/>
        </authorList>
    </citation>
    <scope>NUCLEOTIDE SEQUENCE [LARGE SCALE GENOMIC DNA]</scope>
    <source>
        <strain evidence="4 5">M8UP14</strain>
    </source>
</reference>
<evidence type="ECO:0000259" key="2">
    <source>
        <dbReference type="Pfam" id="PF09977"/>
    </source>
</evidence>
<dbReference type="RefSeq" id="WP_184221204.1">
    <property type="nucleotide sequence ID" value="NZ_JACHIP010000006.1"/>
</dbReference>
<keyword evidence="1" id="KW-1133">Transmembrane helix</keyword>
<dbReference type="SUPFAM" id="SSF53300">
    <property type="entry name" value="vWA-like"/>
    <property type="match status" value="1"/>
</dbReference>
<evidence type="ECO:0000259" key="3">
    <source>
        <dbReference type="Pfam" id="PF13400"/>
    </source>
</evidence>
<dbReference type="AlphaFoldDB" id="A0A7W7ZGS4"/>
<evidence type="ECO:0000256" key="1">
    <source>
        <dbReference type="SAM" id="Phobius"/>
    </source>
</evidence>